<evidence type="ECO:0000256" key="1">
    <source>
        <dbReference type="RuleBase" id="RU000363"/>
    </source>
</evidence>
<dbReference type="AlphaFoldDB" id="A0A507B2P1"/>
<dbReference type="InterPro" id="IPR052184">
    <property type="entry name" value="SDR_enzymes"/>
</dbReference>
<dbReference type="OrthoDB" id="5296at2759"/>
<dbReference type="EMBL" id="SKBQ01000048">
    <property type="protein sequence ID" value="TPX11559.1"/>
    <property type="molecule type" value="Genomic_DNA"/>
</dbReference>
<sequence length="231" mass="25388">MDRTVLLVGANRGIGLNLARALALRNWNVVASVRPQTRASNDPSIKEIEEVASMILEIDLAKEQTVADAAREFGDSPLDMLINIAGLGPEPDNWYEHSAELMTEKYVINTVGPFLTAKYFHPNLKLAQGKLINISSNAGSITMCKGEDLAYRMSKAALNMMTVTLAKEYKMNGDNIAAIALNPGYVATRLTSFRSRDNMEECIAGMVKVLESVGMDESGTFLDWRGETLPW</sequence>
<dbReference type="PANTHER" id="PTHR45458:SF1">
    <property type="entry name" value="SHORT CHAIN DEHYDROGENASE"/>
    <property type="match status" value="1"/>
</dbReference>
<dbReference type="GO" id="GO:0016616">
    <property type="term" value="F:oxidoreductase activity, acting on the CH-OH group of donors, NAD or NADP as acceptor"/>
    <property type="evidence" value="ECO:0007669"/>
    <property type="project" value="TreeGrafter"/>
</dbReference>
<protein>
    <submittedName>
        <fullName evidence="2">Uncharacterized protein</fullName>
    </submittedName>
</protein>
<name>A0A507B2P1_9PEZI</name>
<comment type="caution">
    <text evidence="2">The sequence shown here is derived from an EMBL/GenBank/DDBJ whole genome shotgun (WGS) entry which is preliminary data.</text>
</comment>
<comment type="similarity">
    <text evidence="1">Belongs to the short-chain dehydrogenases/reductases (SDR) family.</text>
</comment>
<dbReference type="CDD" id="cd05325">
    <property type="entry name" value="carb_red_sniffer_like_SDR_c"/>
    <property type="match status" value="1"/>
</dbReference>
<keyword evidence="3" id="KW-1185">Reference proteome</keyword>
<dbReference type="InParanoid" id="A0A507B2P1"/>
<accession>A0A507B2P1</accession>
<dbReference type="RefSeq" id="XP_030993270.1">
    <property type="nucleotide sequence ID" value="XM_031142550.1"/>
</dbReference>
<reference evidence="2 3" key="1">
    <citation type="submission" date="2019-06" db="EMBL/GenBank/DDBJ databases">
        <title>Draft genome sequence of the filamentous fungus Phialemoniopsis curvata isolated from diesel fuel.</title>
        <authorList>
            <person name="Varaljay V.A."/>
            <person name="Lyon W.J."/>
            <person name="Crouch A.L."/>
            <person name="Drake C.E."/>
            <person name="Hollomon J.M."/>
            <person name="Nadeau L.J."/>
            <person name="Nunn H.S."/>
            <person name="Stevenson B.S."/>
            <person name="Bojanowski C.L."/>
            <person name="Crookes-Goodson W.J."/>
        </authorList>
    </citation>
    <scope>NUCLEOTIDE SEQUENCE [LARGE SCALE GENOMIC DNA]</scope>
    <source>
        <strain evidence="2 3">D216</strain>
    </source>
</reference>
<gene>
    <name evidence="2" type="ORF">E0L32_007770</name>
</gene>
<evidence type="ECO:0000313" key="3">
    <source>
        <dbReference type="Proteomes" id="UP000319257"/>
    </source>
</evidence>
<dbReference type="PRINTS" id="PR00080">
    <property type="entry name" value="SDRFAMILY"/>
</dbReference>
<dbReference type="SUPFAM" id="SSF51735">
    <property type="entry name" value="NAD(P)-binding Rossmann-fold domains"/>
    <property type="match status" value="1"/>
</dbReference>
<evidence type="ECO:0000313" key="2">
    <source>
        <dbReference type="EMBL" id="TPX11559.1"/>
    </source>
</evidence>
<proteinExistence type="inferred from homology"/>
<dbReference type="InterPro" id="IPR036291">
    <property type="entry name" value="NAD(P)-bd_dom_sf"/>
</dbReference>
<dbReference type="Gene3D" id="3.40.50.720">
    <property type="entry name" value="NAD(P)-binding Rossmann-like Domain"/>
    <property type="match status" value="1"/>
</dbReference>
<organism evidence="2 3">
    <name type="scientific">Thyridium curvatum</name>
    <dbReference type="NCBI Taxonomy" id="1093900"/>
    <lineage>
        <taxon>Eukaryota</taxon>
        <taxon>Fungi</taxon>
        <taxon>Dikarya</taxon>
        <taxon>Ascomycota</taxon>
        <taxon>Pezizomycotina</taxon>
        <taxon>Sordariomycetes</taxon>
        <taxon>Sordariomycetidae</taxon>
        <taxon>Thyridiales</taxon>
        <taxon>Thyridiaceae</taxon>
        <taxon>Thyridium</taxon>
    </lineage>
</organism>
<dbReference type="PANTHER" id="PTHR45458">
    <property type="entry name" value="SHORT-CHAIN DEHYDROGENASE/REDUCTASE SDR"/>
    <property type="match status" value="1"/>
</dbReference>
<dbReference type="Proteomes" id="UP000319257">
    <property type="component" value="Unassembled WGS sequence"/>
</dbReference>
<dbReference type="GeneID" id="41975217"/>
<dbReference type="InterPro" id="IPR002347">
    <property type="entry name" value="SDR_fam"/>
</dbReference>
<dbReference type="PRINTS" id="PR00081">
    <property type="entry name" value="GDHRDH"/>
</dbReference>
<dbReference type="Pfam" id="PF00106">
    <property type="entry name" value="adh_short"/>
    <property type="match status" value="1"/>
</dbReference>